<evidence type="ECO:0000313" key="4">
    <source>
        <dbReference type="Proteomes" id="UP000033054"/>
    </source>
</evidence>
<dbReference type="RefSeq" id="WP_046376389.1">
    <property type="nucleotide sequence ID" value="NZ_CP010429.1"/>
</dbReference>
<reference evidence="3 4" key="1">
    <citation type="journal article" date="2014" name="Curr. Microbiol.">
        <title>Spirosoma radiotolerans sp. nov., a gamma-radiation-resistant bacterium isolated from gamma ray-irradiated soil.</title>
        <authorList>
            <person name="Lee J.J."/>
            <person name="Srinivasan S."/>
            <person name="Lim S."/>
            <person name="Joe M."/>
            <person name="Im S."/>
            <person name="Bae S.I."/>
            <person name="Park K.R."/>
            <person name="Han J.H."/>
            <person name="Park S.H."/>
            <person name="Joo B.M."/>
            <person name="Park S.J."/>
            <person name="Kim M.K."/>
        </authorList>
    </citation>
    <scope>NUCLEOTIDE SEQUENCE [LARGE SCALE GENOMIC DNA]</scope>
    <source>
        <strain evidence="3 4">DG5A</strain>
    </source>
</reference>
<protein>
    <submittedName>
        <fullName evidence="3">Response regulator receiver protein</fullName>
    </submittedName>
</protein>
<dbReference type="KEGG" id="srd:SD10_07595"/>
<dbReference type="HOGENOM" id="CLU_1863921_0_0_10"/>
<dbReference type="Pfam" id="PF00072">
    <property type="entry name" value="Response_reg"/>
    <property type="match status" value="1"/>
</dbReference>
<dbReference type="Gene3D" id="3.40.50.2300">
    <property type="match status" value="1"/>
</dbReference>
<evidence type="ECO:0000259" key="2">
    <source>
        <dbReference type="PROSITE" id="PS50110"/>
    </source>
</evidence>
<gene>
    <name evidence="3" type="ORF">SD10_07595</name>
</gene>
<dbReference type="SUPFAM" id="SSF52172">
    <property type="entry name" value="CheY-like"/>
    <property type="match status" value="1"/>
</dbReference>
<dbReference type="OrthoDB" id="962948at2"/>
<dbReference type="GO" id="GO:0000160">
    <property type="term" value="P:phosphorelay signal transduction system"/>
    <property type="evidence" value="ECO:0007669"/>
    <property type="project" value="InterPro"/>
</dbReference>
<dbReference type="SMART" id="SM00448">
    <property type="entry name" value="REC"/>
    <property type="match status" value="1"/>
</dbReference>
<sequence>MKTQLQSVLYPIIFIADDQLDDQYLYRQAFGEACPTAVLYFFTQKAQLLDALRGGVYPEPSLLIMDWHMALRKGYAALTILAQTPVWQTIPVVIMATKQRPVDETKCQQLGYELVLSKETQYDRLVKQLSGLMHALV</sequence>
<dbReference type="InterPro" id="IPR011006">
    <property type="entry name" value="CheY-like_superfamily"/>
</dbReference>
<accession>A0A0E3ZT85</accession>
<dbReference type="PATRIC" id="fig|1379870.5.peg.1649"/>
<dbReference type="Proteomes" id="UP000033054">
    <property type="component" value="Chromosome"/>
</dbReference>
<dbReference type="InterPro" id="IPR001789">
    <property type="entry name" value="Sig_transdc_resp-reg_receiver"/>
</dbReference>
<evidence type="ECO:0000313" key="3">
    <source>
        <dbReference type="EMBL" id="AKD54789.1"/>
    </source>
</evidence>
<organism evidence="3 4">
    <name type="scientific">Spirosoma radiotolerans</name>
    <dbReference type="NCBI Taxonomy" id="1379870"/>
    <lineage>
        <taxon>Bacteria</taxon>
        <taxon>Pseudomonadati</taxon>
        <taxon>Bacteroidota</taxon>
        <taxon>Cytophagia</taxon>
        <taxon>Cytophagales</taxon>
        <taxon>Cytophagaceae</taxon>
        <taxon>Spirosoma</taxon>
    </lineage>
</organism>
<name>A0A0E3ZT85_9BACT</name>
<dbReference type="EMBL" id="CP010429">
    <property type="protein sequence ID" value="AKD54789.1"/>
    <property type="molecule type" value="Genomic_DNA"/>
</dbReference>
<feature type="domain" description="Response regulatory" evidence="2">
    <location>
        <begin position="12"/>
        <end position="133"/>
    </location>
</feature>
<keyword evidence="1" id="KW-0597">Phosphoprotein</keyword>
<keyword evidence="4" id="KW-1185">Reference proteome</keyword>
<dbReference type="AlphaFoldDB" id="A0A0E3ZT85"/>
<dbReference type="PROSITE" id="PS50110">
    <property type="entry name" value="RESPONSE_REGULATORY"/>
    <property type="match status" value="1"/>
</dbReference>
<feature type="modified residue" description="4-aspartylphosphate" evidence="1">
    <location>
        <position position="66"/>
    </location>
</feature>
<evidence type="ECO:0000256" key="1">
    <source>
        <dbReference type="PROSITE-ProRule" id="PRU00169"/>
    </source>
</evidence>
<proteinExistence type="predicted"/>
<dbReference type="STRING" id="1379870.SD10_07595"/>